<dbReference type="InterPro" id="IPR011108">
    <property type="entry name" value="RMMBL"/>
</dbReference>
<dbReference type="GO" id="GO:0004521">
    <property type="term" value="F:RNA endonuclease activity"/>
    <property type="evidence" value="ECO:0007669"/>
    <property type="project" value="TreeGrafter"/>
</dbReference>
<comment type="caution">
    <text evidence="3">The sequence shown here is derived from an EMBL/GenBank/DDBJ whole genome shotgun (WGS) entry which is preliminary data.</text>
</comment>
<dbReference type="STRING" id="1798680.A3J66_00535"/>
<dbReference type="InterPro" id="IPR050698">
    <property type="entry name" value="MBL"/>
</dbReference>
<organism evidence="3 4">
    <name type="scientific">Candidatus Magasanikbacteria bacterium RIFCSPHIGHO2_02_FULL_47_14</name>
    <dbReference type="NCBI Taxonomy" id="1798680"/>
    <lineage>
        <taxon>Bacteria</taxon>
        <taxon>Candidatus Magasanikiibacteriota</taxon>
    </lineage>
</organism>
<dbReference type="AlphaFoldDB" id="A0A1F6MA02"/>
<evidence type="ECO:0000256" key="1">
    <source>
        <dbReference type="ARBA" id="ARBA00022801"/>
    </source>
</evidence>
<evidence type="ECO:0000259" key="2">
    <source>
        <dbReference type="SMART" id="SM01027"/>
    </source>
</evidence>
<dbReference type="InterPro" id="IPR022712">
    <property type="entry name" value="Beta_Casp"/>
</dbReference>
<keyword evidence="1" id="KW-0378">Hydrolase</keyword>
<feature type="domain" description="Beta-Casp" evidence="2">
    <location>
        <begin position="1"/>
        <end position="100"/>
    </location>
</feature>
<dbReference type="PANTHER" id="PTHR11203:SF37">
    <property type="entry name" value="INTEGRATOR COMPLEX SUBUNIT 11"/>
    <property type="match status" value="1"/>
</dbReference>
<sequence length="185" mass="20761">MAIRALPVYKRYPEYYDHQAADKFVRDGDGFLSFDNLFLTETTEESKKINHVPSPKMIIAGAGMMNGGRILHHAKRYLSDPNSMLVIVGYQAQGTVGRKLYEGAEYVTIHNEEVPVRATVRAVGAFSAHADQKKLLSWVRNAEKIPERIYCVHGEAHAATELAHRFRDELGVKALVPENGERIVV</sequence>
<name>A0A1F6MA02_9BACT</name>
<protein>
    <recommendedName>
        <fullName evidence="2">Beta-Casp domain-containing protein</fullName>
    </recommendedName>
</protein>
<dbReference type="SUPFAM" id="SSF56281">
    <property type="entry name" value="Metallo-hydrolase/oxidoreductase"/>
    <property type="match status" value="1"/>
</dbReference>
<dbReference type="GO" id="GO:0016787">
    <property type="term" value="F:hydrolase activity"/>
    <property type="evidence" value="ECO:0007669"/>
    <property type="project" value="UniProtKB-KW"/>
</dbReference>
<dbReference type="PANTHER" id="PTHR11203">
    <property type="entry name" value="CLEAVAGE AND POLYADENYLATION SPECIFICITY FACTOR FAMILY MEMBER"/>
    <property type="match status" value="1"/>
</dbReference>
<gene>
    <name evidence="3" type="ORF">A3J66_00535</name>
</gene>
<dbReference type="InterPro" id="IPR036866">
    <property type="entry name" value="RibonucZ/Hydroxyglut_hydro"/>
</dbReference>
<dbReference type="Gene3D" id="3.60.15.10">
    <property type="entry name" value="Ribonuclease Z/Hydroxyacylglutathione hydrolase-like"/>
    <property type="match status" value="1"/>
</dbReference>
<reference evidence="3 4" key="1">
    <citation type="journal article" date="2016" name="Nat. Commun.">
        <title>Thousands of microbial genomes shed light on interconnected biogeochemical processes in an aquifer system.</title>
        <authorList>
            <person name="Anantharaman K."/>
            <person name="Brown C.T."/>
            <person name="Hug L.A."/>
            <person name="Sharon I."/>
            <person name="Castelle C.J."/>
            <person name="Probst A.J."/>
            <person name="Thomas B.C."/>
            <person name="Singh A."/>
            <person name="Wilkins M.J."/>
            <person name="Karaoz U."/>
            <person name="Brodie E.L."/>
            <person name="Williams K.H."/>
            <person name="Hubbard S.S."/>
            <person name="Banfield J.F."/>
        </authorList>
    </citation>
    <scope>NUCLEOTIDE SEQUENCE [LARGE SCALE GENOMIC DNA]</scope>
</reference>
<dbReference type="Pfam" id="PF07521">
    <property type="entry name" value="RMMBL"/>
    <property type="match status" value="1"/>
</dbReference>
<evidence type="ECO:0000313" key="3">
    <source>
        <dbReference type="EMBL" id="OGH68454.1"/>
    </source>
</evidence>
<proteinExistence type="predicted"/>
<dbReference type="Pfam" id="PF10996">
    <property type="entry name" value="Beta-Casp"/>
    <property type="match status" value="1"/>
</dbReference>
<dbReference type="SMART" id="SM01027">
    <property type="entry name" value="Beta-Casp"/>
    <property type="match status" value="1"/>
</dbReference>
<evidence type="ECO:0000313" key="4">
    <source>
        <dbReference type="Proteomes" id="UP000176282"/>
    </source>
</evidence>
<dbReference type="Proteomes" id="UP000176282">
    <property type="component" value="Unassembled WGS sequence"/>
</dbReference>
<accession>A0A1F6MA02</accession>
<dbReference type="Gene3D" id="3.40.50.10890">
    <property type="match status" value="1"/>
</dbReference>
<dbReference type="EMBL" id="MFQB01000016">
    <property type="protein sequence ID" value="OGH68454.1"/>
    <property type="molecule type" value="Genomic_DNA"/>
</dbReference>